<dbReference type="PROSITE" id="PS00076">
    <property type="entry name" value="PYRIDINE_REDOX_1"/>
    <property type="match status" value="1"/>
</dbReference>
<feature type="binding site" evidence="17">
    <location>
        <position position="272"/>
    </location>
    <ligand>
        <name>NAD(+)</name>
        <dbReference type="ChEBI" id="CHEBI:57540"/>
    </ligand>
</feature>
<evidence type="ECO:0000256" key="13">
    <source>
        <dbReference type="ARBA" id="ARBA00023284"/>
    </source>
</evidence>
<feature type="disulfide bond" description="Redox-active" evidence="18">
    <location>
        <begin position="116"/>
        <end position="121"/>
    </location>
</feature>
<feature type="binding site" evidence="17">
    <location>
        <position position="125"/>
    </location>
    <ligand>
        <name>FAD</name>
        <dbReference type="ChEBI" id="CHEBI:57692"/>
    </ligand>
</feature>
<feature type="binding site" evidence="17">
    <location>
        <begin position="212"/>
        <end position="214"/>
    </location>
    <ligand>
        <name>FAD</name>
        <dbReference type="ChEBI" id="CHEBI:57692"/>
    </ligand>
</feature>
<evidence type="ECO:0000256" key="19">
    <source>
        <dbReference type="RuleBase" id="RU361223"/>
    </source>
</evidence>
<evidence type="ECO:0000256" key="12">
    <source>
        <dbReference type="ARBA" id="ARBA00023157"/>
    </source>
</evidence>
<evidence type="ECO:0000256" key="5">
    <source>
        <dbReference type="ARBA" id="ARBA00022466"/>
    </source>
</evidence>
<keyword evidence="6 16" id="KW-0285">Flavoprotein</keyword>
<keyword evidence="9 16" id="KW-0521">NADP</keyword>
<dbReference type="STRING" id="608538.HTH_1325"/>
<dbReference type="Proteomes" id="UP000002574">
    <property type="component" value="Chromosome"/>
</dbReference>
<dbReference type="InterPro" id="IPR012999">
    <property type="entry name" value="Pyr_OxRdtase_I_AS"/>
</dbReference>
<comment type="catalytic activity">
    <reaction evidence="15 16 19">
        <text>Hg + NADP(+) + H(+) = Hg(2+) + NADPH</text>
        <dbReference type="Rhea" id="RHEA:23856"/>
        <dbReference type="ChEBI" id="CHEBI:15378"/>
        <dbReference type="ChEBI" id="CHEBI:16170"/>
        <dbReference type="ChEBI" id="CHEBI:16793"/>
        <dbReference type="ChEBI" id="CHEBI:57783"/>
        <dbReference type="ChEBI" id="CHEBI:58349"/>
        <dbReference type="EC" id="1.16.1.1"/>
    </reaction>
</comment>
<dbReference type="PANTHER" id="PTHR43014:SF4">
    <property type="entry name" value="PYRIDINE NUCLEOTIDE-DISULFIDE OXIDOREDUCTASE RCLA-RELATED"/>
    <property type="match status" value="1"/>
</dbReference>
<dbReference type="InterPro" id="IPR036163">
    <property type="entry name" value="HMA_dom_sf"/>
</dbReference>
<keyword evidence="11 16" id="KW-0560">Oxidoreductase</keyword>
<protein>
    <recommendedName>
        <fullName evidence="4 16">Mercuric reductase</fullName>
        <ecNumber evidence="3 16">1.16.1.1</ecNumber>
    </recommendedName>
    <alternativeName>
        <fullName evidence="14 16">Hg(II) reductase</fullName>
    </alternativeName>
</protein>
<feature type="binding site" evidence="17">
    <location>
        <position position="188"/>
    </location>
    <ligand>
        <name>FAD</name>
        <dbReference type="ChEBI" id="CHEBI:57692"/>
    </ligand>
</feature>
<dbReference type="FunFam" id="3.30.390.30:FF:000001">
    <property type="entry name" value="Dihydrolipoyl dehydrogenase"/>
    <property type="match status" value="1"/>
</dbReference>
<dbReference type="Gene3D" id="3.50.50.60">
    <property type="entry name" value="FAD/NAD(P)-binding domain"/>
    <property type="match status" value="2"/>
</dbReference>
<dbReference type="GO" id="GO:0050661">
    <property type="term" value="F:NADP binding"/>
    <property type="evidence" value="ECO:0007669"/>
    <property type="project" value="InterPro"/>
</dbReference>
<keyword evidence="17" id="KW-0547">Nucleotide-binding</keyword>
<keyword evidence="7 16" id="KW-0479">Metal-binding</keyword>
<accession>D3DIX6</accession>
<dbReference type="Gene3D" id="3.30.390.30">
    <property type="match status" value="1"/>
</dbReference>
<evidence type="ECO:0000256" key="9">
    <source>
        <dbReference type="ARBA" id="ARBA00022857"/>
    </source>
</evidence>
<dbReference type="EMBL" id="AP011112">
    <property type="protein sequence ID" value="BAI69778.1"/>
    <property type="molecule type" value="Genomic_DNA"/>
</dbReference>
<dbReference type="InterPro" id="IPR004099">
    <property type="entry name" value="Pyr_nucl-diS_OxRdtase_dimer"/>
</dbReference>
<dbReference type="KEGG" id="hth:HTH_1325"/>
<dbReference type="GO" id="GO:0045340">
    <property type="term" value="F:mercury ion binding"/>
    <property type="evidence" value="ECO:0007669"/>
    <property type="project" value="InterPro"/>
</dbReference>
<dbReference type="NCBIfam" id="TIGR02053">
    <property type="entry name" value="MerA"/>
    <property type="match status" value="1"/>
</dbReference>
<reference evidence="21 22" key="1">
    <citation type="journal article" date="2010" name="J. Bacteriol.">
        <title>Complete genome sequence of the thermophilic, obligately chemolithoautotrophic hydrogen-oxidizing bacterium Hydrogenobacter thermophilus TK-6.</title>
        <authorList>
            <person name="Arai H."/>
            <person name="Kanbe H."/>
            <person name="Ishii M."/>
            <person name="Igarashi Y."/>
        </authorList>
    </citation>
    <scope>NUCLEOTIDE SEQUENCE [LARGE SCALE GENOMIC DNA]</scope>
    <source>
        <strain evidence="22">DSM 6534 / IAM 12695 / TK-6 [Tokyo]</strain>
    </source>
</reference>
<dbReference type="OrthoDB" id="9807946at2"/>
<dbReference type="SUPFAM" id="SSF55008">
    <property type="entry name" value="HMA, heavy metal-associated domain"/>
    <property type="match status" value="1"/>
</dbReference>
<dbReference type="Gene3D" id="3.30.70.100">
    <property type="match status" value="1"/>
</dbReference>
<evidence type="ECO:0000256" key="8">
    <source>
        <dbReference type="ARBA" id="ARBA00022827"/>
    </source>
</evidence>
<feature type="binding site" evidence="17">
    <location>
        <position position="380"/>
    </location>
    <ligand>
        <name>FAD</name>
        <dbReference type="ChEBI" id="CHEBI:57692"/>
    </ligand>
</feature>
<dbReference type="GO" id="GO:0003955">
    <property type="term" value="F:NAD(P)H dehydrogenase (quinone) activity"/>
    <property type="evidence" value="ECO:0007669"/>
    <property type="project" value="TreeGrafter"/>
</dbReference>
<comment type="cofactor">
    <cofactor evidence="16 17 19">
        <name>FAD</name>
        <dbReference type="ChEBI" id="CHEBI:57692"/>
    </cofactor>
    <text evidence="16 17 19">Binds 1 FAD per subunit.</text>
</comment>
<dbReference type="KEGG" id="hte:Hydth_1316"/>
<feature type="binding site" evidence="17">
    <location>
        <position position="339"/>
    </location>
    <ligand>
        <name>NAD(+)</name>
        <dbReference type="ChEBI" id="CHEBI:57540"/>
    </ligand>
</feature>
<evidence type="ECO:0000256" key="18">
    <source>
        <dbReference type="PIRSR" id="PIRSR000350-4"/>
    </source>
</evidence>
<dbReference type="PATRIC" id="fig|608538.5.peg.1344"/>
<dbReference type="Pfam" id="PF07992">
    <property type="entry name" value="Pyr_redox_2"/>
    <property type="match status" value="1"/>
</dbReference>
<dbReference type="PRINTS" id="PR00368">
    <property type="entry name" value="FADPNR"/>
</dbReference>
<dbReference type="eggNOG" id="COG1249">
    <property type="taxonomic scope" value="Bacteria"/>
</dbReference>
<comment type="subunit">
    <text evidence="2 16 19">Homodimer.</text>
</comment>
<proteinExistence type="inferred from homology"/>
<dbReference type="GO" id="GO:0050787">
    <property type="term" value="P:detoxification of mercury ion"/>
    <property type="evidence" value="ECO:0007669"/>
    <property type="project" value="InterPro"/>
</dbReference>
<evidence type="ECO:0000256" key="7">
    <source>
        <dbReference type="ARBA" id="ARBA00022723"/>
    </source>
</evidence>
<dbReference type="InterPro" id="IPR001100">
    <property type="entry name" value="Pyr_nuc-diS_OxRdtase"/>
</dbReference>
<evidence type="ECO:0000256" key="11">
    <source>
        <dbReference type="ARBA" id="ARBA00023002"/>
    </source>
</evidence>
<name>D3DIX6_HYDTT</name>
<evidence type="ECO:0000256" key="10">
    <source>
        <dbReference type="ARBA" id="ARBA00022914"/>
    </source>
</evidence>
<dbReference type="CDD" id="cd00371">
    <property type="entry name" value="HMA"/>
    <property type="match status" value="1"/>
</dbReference>
<keyword evidence="17" id="KW-0520">NAD</keyword>
<comment type="function">
    <text evidence="16">Resistance to Hg(2+) in bacteria appears to be governed by a specialized system which includes mercuric reductase. MerA protein is responsible for volatilizing mercury as Hg(0).</text>
</comment>
<evidence type="ECO:0000256" key="2">
    <source>
        <dbReference type="ARBA" id="ARBA00011738"/>
    </source>
</evidence>
<dbReference type="AlphaFoldDB" id="D3DIX6"/>
<comment type="similarity">
    <text evidence="1 16 19">Belongs to the class-I pyridine nucleotide-disulfide oxidoreductase family.</text>
</comment>
<keyword evidence="5 16" id="KW-0475">Mercuric resistance</keyword>
<dbReference type="PANTHER" id="PTHR43014">
    <property type="entry name" value="MERCURIC REDUCTASE"/>
    <property type="match status" value="1"/>
</dbReference>
<dbReference type="PIRSF" id="PIRSF000350">
    <property type="entry name" value="Mercury_reductase_MerA"/>
    <property type="match status" value="1"/>
</dbReference>
<evidence type="ECO:0000313" key="22">
    <source>
        <dbReference type="Proteomes" id="UP000002574"/>
    </source>
</evidence>
<evidence type="ECO:0000256" key="17">
    <source>
        <dbReference type="PIRSR" id="PIRSR000350-3"/>
    </source>
</evidence>
<feature type="binding site" evidence="17">
    <location>
        <begin position="249"/>
        <end position="256"/>
    </location>
    <ligand>
        <name>NAD(+)</name>
        <dbReference type="ChEBI" id="CHEBI:57540"/>
    </ligand>
</feature>
<evidence type="ECO:0000256" key="1">
    <source>
        <dbReference type="ARBA" id="ARBA00007532"/>
    </source>
</evidence>
<evidence type="ECO:0000256" key="16">
    <source>
        <dbReference type="PIRNR" id="PIRNR000350"/>
    </source>
</evidence>
<evidence type="ECO:0000313" key="21">
    <source>
        <dbReference type="EMBL" id="BAI69778.1"/>
    </source>
</evidence>
<dbReference type="GO" id="GO:0016152">
    <property type="term" value="F:mercury (II) reductase (NADP+) activity"/>
    <property type="evidence" value="ECO:0007669"/>
    <property type="project" value="UniProtKB-UniRule"/>
</dbReference>
<evidence type="ECO:0000259" key="20">
    <source>
        <dbReference type="PROSITE" id="PS50846"/>
    </source>
</evidence>
<evidence type="ECO:0000256" key="15">
    <source>
        <dbReference type="ARBA" id="ARBA00048984"/>
    </source>
</evidence>
<keyword evidence="12" id="KW-1015">Disulfide bond</keyword>
<dbReference type="InterPro" id="IPR016156">
    <property type="entry name" value="FAD/NAD-linked_Rdtase_dimer_sf"/>
</dbReference>
<dbReference type="PROSITE" id="PS01047">
    <property type="entry name" value="HMA_1"/>
    <property type="match status" value="1"/>
</dbReference>
<dbReference type="SUPFAM" id="SSF55424">
    <property type="entry name" value="FAD/NAD-linked reductases, dimerisation (C-terminal) domain"/>
    <property type="match status" value="1"/>
</dbReference>
<evidence type="ECO:0000256" key="14">
    <source>
        <dbReference type="ARBA" id="ARBA00031725"/>
    </source>
</evidence>
<keyword evidence="10 16" id="KW-0476">Mercury</keyword>
<sequence length="539" mass="59031">MIKLKITGMTCEHCASTVKKALETVRGVERVSVYFPQGYAQVEGKANIEELVEAVRRAGYGAEPLQECIEIYIPKGDVYDMFIVGGGSAGFAAAIRASELGAKVLIAENSTIGGTCLNRGCVPSKYLIGIANTFYSLKSSPFVSVEKAQIDMRKVLEAKEELLERLRKEKYWNVLDAYPNIEYREGRGRFLGKGKAIVGEREVSFWKALISTGSRPYVPQIKSLDTVRYYTSDSIFNIDYVPEHLVVIGGGAIGLELSQAFSRMGSKVTVVEALPEILTGEEPELRERLKESLKREGIEIITGAVVDEVKQEGEIIYVKVRAGNTNRVISGTDLLVATGRKPNTGGVGLELVGVKTNAKGFIQTNEFMQTTNKDIYAAGDCVGKFMLVTVAAMEGGIAAENALLGNKREVDYRHIPHAVFTDPELASVGLKEEEAIRMGYSVDVRILEFSKVPRALISFKHDGLIKTVIDKETKRILGIHILAPHSAELIHKAVLLVKYGLTLDDVIRTVDVYPTLSESIKLGAQAFVKDVSKLSCCAE</sequence>
<dbReference type="PROSITE" id="PS50846">
    <property type="entry name" value="HMA_2"/>
    <property type="match status" value="1"/>
</dbReference>
<dbReference type="SUPFAM" id="SSF51905">
    <property type="entry name" value="FAD/NAD(P)-binding domain"/>
    <property type="match status" value="1"/>
</dbReference>
<evidence type="ECO:0000256" key="6">
    <source>
        <dbReference type="ARBA" id="ARBA00022630"/>
    </source>
</evidence>
<evidence type="ECO:0000256" key="3">
    <source>
        <dbReference type="ARBA" id="ARBA00012661"/>
    </source>
</evidence>
<dbReference type="PRINTS" id="PR00411">
    <property type="entry name" value="PNDRDTASEI"/>
</dbReference>
<dbReference type="GO" id="GO:0050660">
    <property type="term" value="F:flavin adenine dinucleotide binding"/>
    <property type="evidence" value="ECO:0007669"/>
    <property type="project" value="UniProtKB-UniRule"/>
</dbReference>
<keyword evidence="13" id="KW-0676">Redox-active center</keyword>
<organism evidence="21 22">
    <name type="scientific">Hydrogenobacter thermophilus (strain DSM 6534 / IAM 12695 / TK-6)</name>
    <dbReference type="NCBI Taxonomy" id="608538"/>
    <lineage>
        <taxon>Bacteria</taxon>
        <taxon>Pseudomonadati</taxon>
        <taxon>Aquificota</taxon>
        <taxon>Aquificia</taxon>
        <taxon>Aquificales</taxon>
        <taxon>Aquificaceae</taxon>
        <taxon>Hydrogenobacter</taxon>
    </lineage>
</organism>
<dbReference type="Pfam" id="PF02852">
    <property type="entry name" value="Pyr_redox_dim"/>
    <property type="match status" value="1"/>
</dbReference>
<feature type="domain" description="HMA" evidence="20">
    <location>
        <begin position="1"/>
        <end position="63"/>
    </location>
</feature>
<dbReference type="InterPro" id="IPR017969">
    <property type="entry name" value="Heavy-metal-associated_CS"/>
</dbReference>
<dbReference type="InterPro" id="IPR023753">
    <property type="entry name" value="FAD/NAD-binding_dom"/>
</dbReference>
<dbReference type="EC" id="1.16.1.1" evidence="3 16"/>
<dbReference type="InterPro" id="IPR036188">
    <property type="entry name" value="FAD/NAD-bd_sf"/>
</dbReference>
<gene>
    <name evidence="19 21" type="primary">merA</name>
    <name evidence="21" type="ordered locus">HTH_1325</name>
</gene>
<evidence type="ECO:0000256" key="4">
    <source>
        <dbReference type="ARBA" id="ARBA00014791"/>
    </source>
</evidence>
<dbReference type="InterPro" id="IPR021179">
    <property type="entry name" value="Mercury_reductase_MerA"/>
</dbReference>
<keyword evidence="22" id="KW-1185">Reference proteome</keyword>
<dbReference type="InterPro" id="IPR006121">
    <property type="entry name" value="HMA_dom"/>
</dbReference>
<keyword evidence="8 16" id="KW-0274">FAD</keyword>
<dbReference type="Pfam" id="PF00403">
    <property type="entry name" value="HMA"/>
    <property type="match status" value="1"/>
</dbReference>
<dbReference type="RefSeq" id="WP_012963958.1">
    <property type="nucleotide sequence ID" value="NC_013799.1"/>
</dbReference>
<dbReference type="GO" id="GO:0016668">
    <property type="term" value="F:oxidoreductase activity, acting on a sulfur group of donors, NAD(P) as acceptor"/>
    <property type="evidence" value="ECO:0007669"/>
    <property type="project" value="UniProtKB-UniRule"/>
</dbReference>